<keyword evidence="1" id="KW-1133">Transmembrane helix</keyword>
<dbReference type="EMBL" id="NBSK02000001">
    <property type="protein sequence ID" value="KAJ0228016.1"/>
    <property type="molecule type" value="Genomic_DNA"/>
</dbReference>
<organism evidence="2 3">
    <name type="scientific">Lactuca sativa</name>
    <name type="common">Garden lettuce</name>
    <dbReference type="NCBI Taxonomy" id="4236"/>
    <lineage>
        <taxon>Eukaryota</taxon>
        <taxon>Viridiplantae</taxon>
        <taxon>Streptophyta</taxon>
        <taxon>Embryophyta</taxon>
        <taxon>Tracheophyta</taxon>
        <taxon>Spermatophyta</taxon>
        <taxon>Magnoliopsida</taxon>
        <taxon>eudicotyledons</taxon>
        <taxon>Gunneridae</taxon>
        <taxon>Pentapetalae</taxon>
        <taxon>asterids</taxon>
        <taxon>campanulids</taxon>
        <taxon>Asterales</taxon>
        <taxon>Asteraceae</taxon>
        <taxon>Cichorioideae</taxon>
        <taxon>Cichorieae</taxon>
        <taxon>Lactucinae</taxon>
        <taxon>Lactuca</taxon>
    </lineage>
</organism>
<dbReference type="AlphaFoldDB" id="A0A9R1WMA5"/>
<evidence type="ECO:0000256" key="1">
    <source>
        <dbReference type="SAM" id="Phobius"/>
    </source>
</evidence>
<protein>
    <submittedName>
        <fullName evidence="2">Uncharacterized protein</fullName>
    </submittedName>
</protein>
<accession>A0A9R1WMA5</accession>
<name>A0A9R1WMA5_LACSA</name>
<gene>
    <name evidence="2" type="ORF">LSAT_V11C100019620</name>
</gene>
<reference evidence="2 3" key="1">
    <citation type="journal article" date="2017" name="Nat. Commun.">
        <title>Genome assembly with in vitro proximity ligation data and whole-genome triplication in lettuce.</title>
        <authorList>
            <person name="Reyes-Chin-Wo S."/>
            <person name="Wang Z."/>
            <person name="Yang X."/>
            <person name="Kozik A."/>
            <person name="Arikit S."/>
            <person name="Song C."/>
            <person name="Xia L."/>
            <person name="Froenicke L."/>
            <person name="Lavelle D.O."/>
            <person name="Truco M.J."/>
            <person name="Xia R."/>
            <person name="Zhu S."/>
            <person name="Xu C."/>
            <person name="Xu H."/>
            <person name="Xu X."/>
            <person name="Cox K."/>
            <person name="Korf I."/>
            <person name="Meyers B.C."/>
            <person name="Michelmore R.W."/>
        </authorList>
    </citation>
    <scope>NUCLEOTIDE SEQUENCE [LARGE SCALE GENOMIC DNA]</scope>
    <source>
        <strain evidence="3">cv. Salinas</strain>
        <tissue evidence="2">Seedlings</tissue>
    </source>
</reference>
<proteinExistence type="predicted"/>
<sequence>MLHTPLLSESRGALVFDKNPSNTSKTKFRQMALHFKRNMIVKDLTVMLVTSWMMMVTMVFKMMVETFWIVIGKYTVSWGLDLWVRLELMLLKYEMESISDAYVVPYDYYKNMIQCMMVPKMTFRRLQPYSYRRLSFSKVRSDAAVHQKCSLTFVEC</sequence>
<keyword evidence="1" id="KW-0812">Transmembrane</keyword>
<keyword evidence="1" id="KW-0472">Membrane</keyword>
<dbReference type="Proteomes" id="UP000235145">
    <property type="component" value="Unassembled WGS sequence"/>
</dbReference>
<evidence type="ECO:0000313" key="3">
    <source>
        <dbReference type="Proteomes" id="UP000235145"/>
    </source>
</evidence>
<comment type="caution">
    <text evidence="2">The sequence shown here is derived from an EMBL/GenBank/DDBJ whole genome shotgun (WGS) entry which is preliminary data.</text>
</comment>
<evidence type="ECO:0000313" key="2">
    <source>
        <dbReference type="EMBL" id="KAJ0228016.1"/>
    </source>
</evidence>
<feature type="transmembrane region" description="Helical" evidence="1">
    <location>
        <begin position="39"/>
        <end position="60"/>
    </location>
</feature>
<keyword evidence="3" id="KW-1185">Reference proteome</keyword>